<feature type="transmembrane region" description="Helical" evidence="21">
    <location>
        <begin position="528"/>
        <end position="550"/>
    </location>
</feature>
<evidence type="ECO:0000256" key="5">
    <source>
        <dbReference type="ARBA" id="ARBA00006185"/>
    </source>
</evidence>
<evidence type="ECO:0000256" key="12">
    <source>
        <dbReference type="ARBA" id="ARBA00023055"/>
    </source>
</evidence>
<dbReference type="GO" id="GO:0030659">
    <property type="term" value="C:cytoplasmic vesicle membrane"/>
    <property type="evidence" value="ECO:0007669"/>
    <property type="project" value="UniProtKB-SubCell"/>
</dbReference>
<evidence type="ECO:0000256" key="2">
    <source>
        <dbReference type="ARBA" id="ARBA00004477"/>
    </source>
</evidence>
<dbReference type="GO" id="GO:0034497">
    <property type="term" value="P:protein localization to phagophore assembly site"/>
    <property type="evidence" value="ECO:0007669"/>
    <property type="project" value="TreeGrafter"/>
</dbReference>
<evidence type="ECO:0000256" key="6">
    <source>
        <dbReference type="ARBA" id="ARBA00018074"/>
    </source>
</evidence>
<evidence type="ECO:0000256" key="1">
    <source>
        <dbReference type="ARBA" id="ARBA00004439"/>
    </source>
</evidence>
<comment type="catalytic activity">
    <reaction evidence="15">
        <text>a 1,2-diacyl-sn-glycero-3-phospho-L-serine(in) = a 1,2-diacyl-sn-glycero-3-phospho-L-serine(out)</text>
        <dbReference type="Rhea" id="RHEA:38663"/>
        <dbReference type="ChEBI" id="CHEBI:57262"/>
    </reaction>
</comment>
<sequence length="931" mass="105893">MTSQLITRLLPINSTTSPSIYETIRQYDDDSGHSDTEERAAMAADEENLDGAYQDYELEGALAQASDTQSTHSSFQSPAAGDSHLPRHPKWTQESVNEAEHDDEVPASLLVEGDGEEDPLPPPPRPPSNRNRILDDAPAAEFCSPRLRGQWEAAEEHQTPHLAPQPSPPLNLHSNRRAGLAFANPKEKAMWRWANVENLDNFLKDVYIYFIGNGIWCIVLSRMLNILTLAFVVGFTTFLTNCVDYRKVPHSKTLNQIIVPKCTNKMSASSTFFLWLFTVFWFGKVFQYIIDFRRLRHMHDFYLYLLDVPDSDIQTISWQEVVGRLMALRDANPATAGTVSTKHRKYIGSQSKQRMDAHDIANRLMRKENYLIALFNKEILDLTLPIPFLRNRQLFSRTLEWNLNLCILDYVFNEQGQLRPLFLKSTHRRALSEGLRRRFIFAGVMNIFIAPFIVAYFLMHYFFRYFNEYQKNPSKIGSRQYTPLAEWKFREFNELWHLFERRIHMSYESANMYINQFPKDKTVQLSRFVAFIAGALLSVLALASVIDPELFLGFEITHDRTVLFYIGLFGTVYAVARGVVPDDAQVFDPEHALLDVTAYTHYKPAHWHGKLHSDDVRKEFATLYQLKVVIFLEEILSMIFTPFVLWFSLPKCSDRLIDFFREFTVHVDGLGYVCSFAVFDFKKGTNLMPPEPQHHRPRGLKHGLHDLRGDYFSAKDGKMLASYYGFLDHYAPPPRPSGPHASQRQNYPQQPVPGPTHRAQPGANHLHSSRIDRWDNGQHSTMRQSALRTSRFGAITGVGGHASPMASMLLDPHHQPSMSGFRSKAHPTAASRYRPSRQAHPMADTIQDVDEDQLPGINTQPSNVTTTSSGGPATDDSQIEESWRINLAEDANSGEDDEAEDVEKVAGGGGVLGLIHQFQKVTNEGRGAVGM</sequence>
<feature type="region of interest" description="Disordered" evidence="22">
    <location>
        <begin position="62"/>
        <end position="133"/>
    </location>
</feature>
<dbReference type="GO" id="GO:0061709">
    <property type="term" value="P:reticulophagy"/>
    <property type="evidence" value="ECO:0007669"/>
    <property type="project" value="TreeGrafter"/>
</dbReference>
<dbReference type="OrthoDB" id="2020634at2759"/>
<evidence type="ECO:0000256" key="19">
    <source>
        <dbReference type="ARBA" id="ARBA00025503"/>
    </source>
</evidence>
<keyword evidence="9 21" id="KW-1133">Transmembrane helix</keyword>
<evidence type="ECO:0000256" key="3">
    <source>
        <dbReference type="ARBA" id="ARBA00004511"/>
    </source>
</evidence>
<comment type="similarity">
    <text evidence="5 21">Belongs to the ATG9 family.</text>
</comment>
<feature type="transmembrane region" description="Helical" evidence="21">
    <location>
        <begin position="439"/>
        <end position="463"/>
    </location>
</feature>
<comment type="subcellular location">
    <subcellularLocation>
        <location evidence="1">Cytoplasmic vesicle membrane</location>
        <topology evidence="1">Multi-pass membrane protein</topology>
    </subcellularLocation>
    <subcellularLocation>
        <location evidence="2">Endoplasmic reticulum membrane</location>
        <topology evidence="2">Multi-pass membrane protein</topology>
    </subcellularLocation>
    <subcellularLocation>
        <location evidence="4">Golgi apparatus membrane</location>
        <topology evidence="4">Multi-pass membrane protein</topology>
    </subcellularLocation>
    <subcellularLocation>
        <location evidence="3 21">Preautophagosomal structure membrane</location>
        <topology evidence="3 21">Multi-pass membrane protein</topology>
    </subcellularLocation>
</comment>
<evidence type="ECO:0000256" key="4">
    <source>
        <dbReference type="ARBA" id="ARBA00004653"/>
    </source>
</evidence>
<feature type="transmembrane region" description="Helical" evidence="21">
    <location>
        <begin position="628"/>
        <end position="649"/>
    </location>
</feature>
<evidence type="ECO:0000256" key="7">
    <source>
        <dbReference type="ARBA" id="ARBA00022448"/>
    </source>
</evidence>
<evidence type="ECO:0000256" key="14">
    <source>
        <dbReference type="ARBA" id="ARBA00023329"/>
    </source>
</evidence>
<feature type="compositionally biased region" description="Polar residues" evidence="22">
    <location>
        <begin position="856"/>
        <end position="871"/>
    </location>
</feature>
<dbReference type="GO" id="GO:0005776">
    <property type="term" value="C:autophagosome"/>
    <property type="evidence" value="ECO:0007669"/>
    <property type="project" value="TreeGrafter"/>
</dbReference>
<feature type="region of interest" description="Disordered" evidence="22">
    <location>
        <begin position="734"/>
        <end position="783"/>
    </location>
</feature>
<feature type="transmembrane region" description="Helical" evidence="21">
    <location>
        <begin position="562"/>
        <end position="580"/>
    </location>
</feature>
<comment type="subunit">
    <text evidence="20">Homotrimer; forms a homotrimer with a central pore that forms a path between the two membrane leaflets.</text>
</comment>
<dbReference type="PANTHER" id="PTHR13038:SF10">
    <property type="entry name" value="AUTOPHAGY-RELATED PROTEIN 9"/>
    <property type="match status" value="1"/>
</dbReference>
<proteinExistence type="inferred from homology"/>
<keyword evidence="8 21" id="KW-0812">Transmembrane</keyword>
<feature type="region of interest" description="Disordered" evidence="22">
    <location>
        <begin position="816"/>
        <end position="840"/>
    </location>
</feature>
<keyword evidence="11" id="KW-0333">Golgi apparatus</keyword>
<dbReference type="Proteomes" id="UP000009084">
    <property type="component" value="Unassembled WGS sequence"/>
</dbReference>
<accession>C5PFQ6</accession>
<comment type="caution">
    <text evidence="23">The sequence shown here is derived from an EMBL/GenBank/DDBJ whole genome shotgun (WGS) entry which is preliminary data.</text>
</comment>
<protein>
    <recommendedName>
        <fullName evidence="6 21">Autophagy-related protein 9</fullName>
    </recommendedName>
</protein>
<evidence type="ECO:0000313" key="23">
    <source>
        <dbReference type="EMBL" id="EER23359.1"/>
    </source>
</evidence>
<feature type="transmembrane region" description="Helical" evidence="21">
    <location>
        <begin position="272"/>
        <end position="290"/>
    </location>
</feature>
<evidence type="ECO:0000256" key="10">
    <source>
        <dbReference type="ARBA" id="ARBA00023006"/>
    </source>
</evidence>
<dbReference type="EMBL" id="ACFW01000049">
    <property type="protein sequence ID" value="EER23359.1"/>
    <property type="molecule type" value="Genomic_DNA"/>
</dbReference>
<dbReference type="GO" id="GO:0034045">
    <property type="term" value="C:phagophore assembly site membrane"/>
    <property type="evidence" value="ECO:0007669"/>
    <property type="project" value="UniProtKB-SubCell"/>
</dbReference>
<keyword evidence="13 21" id="KW-0472">Membrane</keyword>
<feature type="transmembrane region" description="Helical" evidence="21">
    <location>
        <begin position="206"/>
        <end position="239"/>
    </location>
</feature>
<comment type="catalytic activity">
    <reaction evidence="17">
        <text>a 1,2-diacyl-sn-glycero-3-phospho-(1D-myo-inositol-3-phosphate)(in) = a 1,2-diacyl-sn-glycero-3-phospho-(1D-myo-inositol-3-phosphate)(out)</text>
        <dbReference type="Rhea" id="RHEA:67920"/>
        <dbReference type="ChEBI" id="CHEBI:58088"/>
    </reaction>
</comment>
<dbReference type="PANTHER" id="PTHR13038">
    <property type="entry name" value="APG9 AUTOPHAGY 9"/>
    <property type="match status" value="1"/>
</dbReference>
<keyword evidence="7 21" id="KW-0813">Transport</keyword>
<evidence type="ECO:0000256" key="20">
    <source>
        <dbReference type="ARBA" id="ARBA00025904"/>
    </source>
</evidence>
<feature type="compositionally biased region" description="Polar residues" evidence="22">
    <location>
        <begin position="740"/>
        <end position="749"/>
    </location>
</feature>
<reference evidence="23 24" key="1">
    <citation type="journal article" date="2009" name="Genome Res.">
        <title>Comparative genomic analyses of the human fungal pathogens Coccidioides and their relatives.</title>
        <authorList>
            <person name="Sharpton T.J."/>
            <person name="Stajich J.E."/>
            <person name="Rounsley S.D."/>
            <person name="Gardner M.J."/>
            <person name="Wortman J.R."/>
            <person name="Jordar V.S."/>
            <person name="Maiti R."/>
            <person name="Kodira C.D."/>
            <person name="Neafsey D.E."/>
            <person name="Zeng Q."/>
            <person name="Hung C.-Y."/>
            <person name="McMahan C."/>
            <person name="Muszewska A."/>
            <person name="Grynberg M."/>
            <person name="Mandel M.A."/>
            <person name="Kellner E.M."/>
            <person name="Barker B.M."/>
            <person name="Galgiani J.N."/>
            <person name="Orbach M.J."/>
            <person name="Kirkland T.N."/>
            <person name="Cole G.T."/>
            <person name="Henn M.R."/>
            <person name="Birren B.W."/>
            <person name="Taylor J.W."/>
        </authorList>
    </citation>
    <scope>NUCLEOTIDE SEQUENCE [LARGE SCALE GENOMIC DNA]</scope>
    <source>
        <strain evidence="24">C735</strain>
    </source>
</reference>
<evidence type="ECO:0000256" key="16">
    <source>
        <dbReference type="ARBA" id="ARBA00024615"/>
    </source>
</evidence>
<evidence type="ECO:0000256" key="18">
    <source>
        <dbReference type="ARBA" id="ARBA00024631"/>
    </source>
</evidence>
<organism evidence="23 24">
    <name type="scientific">Coccidioides posadasii (strain C735)</name>
    <name type="common">Valley fever fungus</name>
    <dbReference type="NCBI Taxonomy" id="222929"/>
    <lineage>
        <taxon>Eukaryota</taxon>
        <taxon>Fungi</taxon>
        <taxon>Dikarya</taxon>
        <taxon>Ascomycota</taxon>
        <taxon>Pezizomycotina</taxon>
        <taxon>Eurotiomycetes</taxon>
        <taxon>Eurotiomycetidae</taxon>
        <taxon>Onygenales</taxon>
        <taxon>Onygenaceae</taxon>
        <taxon>Coccidioides</taxon>
    </lineage>
</organism>
<feature type="region of interest" description="Disordered" evidence="22">
    <location>
        <begin position="852"/>
        <end position="879"/>
    </location>
</feature>
<evidence type="ECO:0000256" key="21">
    <source>
        <dbReference type="RuleBase" id="RU364027"/>
    </source>
</evidence>
<keyword evidence="14" id="KW-0968">Cytoplasmic vesicle</keyword>
<comment type="function">
    <text evidence="21">Phospholipid scramblase involved in autophagy. Cycles between the preautophagosomal structure/phagophore assembly site (PAS) and the cytoplasmic vesicle pool and supplies membrane for the growing autophagosome. Lipid scramblase activity plays a key role in preautophagosomal structure/phagophore assembly by distributing the phospholipids that arrive through ATG2 from the cytoplasmic to the luminal leaflet of the bilayer, thereby driving autophagosomal membrane expansion.</text>
</comment>
<dbReference type="GO" id="GO:0000422">
    <property type="term" value="P:autophagy of mitochondrion"/>
    <property type="evidence" value="ECO:0007669"/>
    <property type="project" value="TreeGrafter"/>
</dbReference>
<comment type="function">
    <text evidence="19">Phospholipid scramblase involved in autophagy and cytoplasm to vacuole transport (Cvt) vesicle formation. Cycles between the preautophagosomal structure/phagophore assembly site (PAS) and the cytoplasmic vesicle pool and supplies membrane for the growing autophagosome. Lipid scramblase activity plays a key role in preautophagosomal structure/phagophore assembly by distributing the phospholipids that arrive through ATG2 from the cytoplasmic to the luminal leaflet of the bilayer, thereby driving autophagosomal membrane expansion. Required for mitophagy. Also involved in endoplasmic reticulum-specific autophagic process and is essential for the survival of cells subjected to severe ER stress. Different machineries are required for anterograde trafficking to the PAS during either the Cvt pathway or bulk autophagy and for retrograde trafficking.</text>
</comment>
<dbReference type="Pfam" id="PF04109">
    <property type="entry name" value="ATG9"/>
    <property type="match status" value="1"/>
</dbReference>
<dbReference type="HOGENOM" id="CLU_006200_1_1_1"/>
<dbReference type="InterPro" id="IPR007241">
    <property type="entry name" value="Autophagy-rel_prot_9"/>
</dbReference>
<evidence type="ECO:0000256" key="11">
    <source>
        <dbReference type="ARBA" id="ARBA00023034"/>
    </source>
</evidence>
<evidence type="ECO:0000256" key="8">
    <source>
        <dbReference type="ARBA" id="ARBA00022692"/>
    </source>
</evidence>
<dbReference type="VEuPathDB" id="FungiDB:CPC735_047290"/>
<keyword evidence="10 21" id="KW-0072">Autophagy</keyword>
<evidence type="ECO:0000256" key="13">
    <source>
        <dbReference type="ARBA" id="ARBA00023136"/>
    </source>
</evidence>
<dbReference type="KEGG" id="cpw:9690974"/>
<feature type="compositionally biased region" description="Polar residues" evidence="22">
    <location>
        <begin position="65"/>
        <end position="77"/>
    </location>
</feature>
<name>C5PFQ6_COCP7</name>
<comment type="catalytic activity">
    <reaction evidence="18">
        <text>a 1,2-diacyl-sn-glycero-3-phosphocholine(in) = a 1,2-diacyl-sn-glycero-3-phosphocholine(out)</text>
        <dbReference type="Rhea" id="RHEA:38571"/>
        <dbReference type="ChEBI" id="CHEBI:57643"/>
    </reaction>
</comment>
<evidence type="ECO:0000313" key="24">
    <source>
        <dbReference type="Proteomes" id="UP000009084"/>
    </source>
</evidence>
<dbReference type="GO" id="GO:0005789">
    <property type="term" value="C:endoplasmic reticulum membrane"/>
    <property type="evidence" value="ECO:0007669"/>
    <property type="project" value="UniProtKB-SubCell"/>
</dbReference>
<comment type="catalytic activity">
    <reaction evidence="16">
        <text>a 1,2-diacyl-sn-glycero-3-phosphoethanolamine(in) = a 1,2-diacyl-sn-glycero-3-phosphoethanolamine(out)</text>
        <dbReference type="Rhea" id="RHEA:38895"/>
        <dbReference type="ChEBI" id="CHEBI:64612"/>
    </reaction>
</comment>
<gene>
    <name evidence="23" type="ORF">CPC735_047290</name>
</gene>
<dbReference type="GO" id="GO:0034727">
    <property type="term" value="P:piecemeal microautophagy of the nucleus"/>
    <property type="evidence" value="ECO:0007669"/>
    <property type="project" value="TreeGrafter"/>
</dbReference>
<keyword evidence="12 21" id="KW-0445">Lipid transport</keyword>
<dbReference type="GO" id="GO:0000139">
    <property type="term" value="C:Golgi membrane"/>
    <property type="evidence" value="ECO:0007669"/>
    <property type="project" value="UniProtKB-SubCell"/>
</dbReference>
<dbReference type="GO" id="GO:0006869">
    <property type="term" value="P:lipid transport"/>
    <property type="evidence" value="ECO:0007669"/>
    <property type="project" value="UniProtKB-KW"/>
</dbReference>
<evidence type="ECO:0000256" key="17">
    <source>
        <dbReference type="ARBA" id="ARBA00024621"/>
    </source>
</evidence>
<evidence type="ECO:0000256" key="9">
    <source>
        <dbReference type="ARBA" id="ARBA00022989"/>
    </source>
</evidence>
<dbReference type="AlphaFoldDB" id="C5PFQ6"/>
<evidence type="ECO:0000256" key="22">
    <source>
        <dbReference type="SAM" id="MobiDB-lite"/>
    </source>
</evidence>
<evidence type="ECO:0000256" key="15">
    <source>
        <dbReference type="ARBA" id="ARBA00024479"/>
    </source>
</evidence>